<evidence type="ECO:0000313" key="2">
    <source>
        <dbReference type="Proteomes" id="UP000014127"/>
    </source>
</evidence>
<name>S1NDH5_9ENTE</name>
<evidence type="ECO:0000313" key="1">
    <source>
        <dbReference type="EMBL" id="EOT41231.1"/>
    </source>
</evidence>
<sequence length="40" mass="4620">MFTSVTTMLEKINQIAGNSTRKKGETKFLSHLFRMLAIFK</sequence>
<dbReference type="PATRIC" id="fig|1139219.3.peg.1362"/>
<accession>S1NDH5</accession>
<dbReference type="EMBL" id="AHYR01000005">
    <property type="protein sequence ID" value="EOT41231.1"/>
    <property type="molecule type" value="Genomic_DNA"/>
</dbReference>
<proteinExistence type="predicted"/>
<protein>
    <submittedName>
        <fullName evidence="1">Uncharacterized protein</fullName>
    </submittedName>
</protein>
<gene>
    <name evidence="1" type="ORF">OMK_01402</name>
</gene>
<reference evidence="1 2" key="1">
    <citation type="submission" date="2013-03" db="EMBL/GenBank/DDBJ databases">
        <title>The Genome Sequence of Enterococcus dispar ATCC_51266 (Illumina only assembly).</title>
        <authorList>
            <consortium name="The Broad Institute Genomics Platform"/>
            <consortium name="The Broad Institute Genome Sequencing Center for Infectious Disease"/>
            <person name="Earl A."/>
            <person name="Russ C."/>
            <person name="Gilmore M."/>
            <person name="Surin D."/>
            <person name="Walker B."/>
            <person name="Young S."/>
            <person name="Zeng Q."/>
            <person name="Gargeya S."/>
            <person name="Fitzgerald M."/>
            <person name="Haas B."/>
            <person name="Abouelleil A."/>
            <person name="Allen A.W."/>
            <person name="Alvarado L."/>
            <person name="Arachchi H.M."/>
            <person name="Berlin A.M."/>
            <person name="Chapman S.B."/>
            <person name="Gainer-Dewar J."/>
            <person name="Goldberg J."/>
            <person name="Griggs A."/>
            <person name="Gujja S."/>
            <person name="Hansen M."/>
            <person name="Howarth C."/>
            <person name="Imamovic A."/>
            <person name="Ireland A."/>
            <person name="Larimer J."/>
            <person name="McCowan C."/>
            <person name="Murphy C."/>
            <person name="Pearson M."/>
            <person name="Poon T.W."/>
            <person name="Priest M."/>
            <person name="Roberts A."/>
            <person name="Saif S."/>
            <person name="Shea T."/>
            <person name="Sisk P."/>
            <person name="Sykes S."/>
            <person name="Wortman J."/>
            <person name="Nusbaum C."/>
            <person name="Birren B."/>
        </authorList>
    </citation>
    <scope>NUCLEOTIDE SEQUENCE [LARGE SCALE GENOMIC DNA]</scope>
    <source>
        <strain evidence="1 2">ATCC 51266</strain>
    </source>
</reference>
<comment type="caution">
    <text evidence="1">The sequence shown here is derived from an EMBL/GenBank/DDBJ whole genome shotgun (WGS) entry which is preliminary data.</text>
</comment>
<dbReference type="AlphaFoldDB" id="S1NDH5"/>
<dbReference type="HOGENOM" id="CLU_3288991_0_0_9"/>
<dbReference type="Proteomes" id="UP000014127">
    <property type="component" value="Unassembled WGS sequence"/>
</dbReference>
<keyword evidence="2" id="KW-1185">Reference proteome</keyword>
<organism evidence="1 2">
    <name type="scientific">Enterococcus dispar ATCC 51266</name>
    <dbReference type="NCBI Taxonomy" id="1139219"/>
    <lineage>
        <taxon>Bacteria</taxon>
        <taxon>Bacillati</taxon>
        <taxon>Bacillota</taxon>
        <taxon>Bacilli</taxon>
        <taxon>Lactobacillales</taxon>
        <taxon>Enterococcaceae</taxon>
        <taxon>Enterococcus</taxon>
    </lineage>
</organism>